<protein>
    <recommendedName>
        <fullName evidence="2">Arrestin-like N-terminal domain-containing protein</fullName>
    </recommendedName>
</protein>
<reference evidence="3 4" key="1">
    <citation type="journal article" date="2015" name="Genome Biol. Evol.">
        <title>Comparative Genomics of a Bacterivorous Green Alga Reveals Evolutionary Causalities and Consequences of Phago-Mixotrophic Mode of Nutrition.</title>
        <authorList>
            <person name="Burns J.A."/>
            <person name="Paasch A."/>
            <person name="Narechania A."/>
            <person name="Kim E."/>
        </authorList>
    </citation>
    <scope>NUCLEOTIDE SEQUENCE [LARGE SCALE GENOMIC DNA]</scope>
    <source>
        <strain evidence="3 4">PLY_AMNH</strain>
    </source>
</reference>
<dbReference type="InterPro" id="IPR014756">
    <property type="entry name" value="Ig_E-set"/>
</dbReference>
<dbReference type="AlphaFoldDB" id="A0AAE0F1H5"/>
<evidence type="ECO:0000313" key="3">
    <source>
        <dbReference type="EMBL" id="KAK3247897.1"/>
    </source>
</evidence>
<organism evidence="3 4">
    <name type="scientific">Cymbomonas tetramitiformis</name>
    <dbReference type="NCBI Taxonomy" id="36881"/>
    <lineage>
        <taxon>Eukaryota</taxon>
        <taxon>Viridiplantae</taxon>
        <taxon>Chlorophyta</taxon>
        <taxon>Pyramimonadophyceae</taxon>
        <taxon>Pyramimonadales</taxon>
        <taxon>Pyramimonadaceae</taxon>
        <taxon>Cymbomonas</taxon>
    </lineage>
</organism>
<dbReference type="Proteomes" id="UP001190700">
    <property type="component" value="Unassembled WGS sequence"/>
</dbReference>
<comment type="caution">
    <text evidence="3">The sequence shown here is derived from an EMBL/GenBank/DDBJ whole genome shotgun (WGS) entry which is preliminary data.</text>
</comment>
<feature type="region of interest" description="Disordered" evidence="1">
    <location>
        <begin position="77"/>
        <end position="99"/>
    </location>
</feature>
<dbReference type="PANTHER" id="PTHR11188">
    <property type="entry name" value="ARRESTIN DOMAIN CONTAINING PROTEIN"/>
    <property type="match status" value="1"/>
</dbReference>
<proteinExistence type="predicted"/>
<feature type="domain" description="Arrestin-like N-terminal" evidence="2">
    <location>
        <begin position="33"/>
        <end position="166"/>
    </location>
</feature>
<evidence type="ECO:0000259" key="2">
    <source>
        <dbReference type="Pfam" id="PF00339"/>
    </source>
</evidence>
<keyword evidence="4" id="KW-1185">Reference proteome</keyword>
<evidence type="ECO:0000256" key="1">
    <source>
        <dbReference type="SAM" id="MobiDB-lite"/>
    </source>
</evidence>
<sequence>MGAAESRDNNLRSVPAPEFDPSKEKFYLGVTLEKEKYYAGEVVQGYVQFMGFAGVPLYMESLLLTFVGSAQSEVRWSTSSSRTGPGGRGGGRSVSRHSAKQSVNIVNLQKCLANYKKTNNMAKPFRGVHKYPFRFQIPEQVPSSFLVGPGEEERNPCTAAVVYTVGARIRSCTGGFFTNDYVCGTNIEVVGRSAPLPANWDAVVEDIQPVNTCYLWGRGNLELAARLDKGAVVLGRDEDLSLTYEVKNPSEQDVTSVEATIRRSVWFRAAENGDDKAHVDIAEETMVLAGPGPDPHRRGAVIPAVPAGTNTQKITVPIDLKKLTKLMEIPTFSSGTLNVSYKVILVAKTDSFSSWPEVAVNFTVGHPDPSPDQVGEAAVDPTFMEKHACEVGSMLTFSPPVTPEELSQMFGDEEPQIALYDSSGDNRPNCCACDTNRDEKYNLIGYDTTGDGVPDVFYSIPDEEAPDQGHTYKEFEVVKPEY</sequence>
<accession>A0AAE0F1H5</accession>
<dbReference type="InterPro" id="IPR011021">
    <property type="entry name" value="Arrestin-like_N"/>
</dbReference>
<name>A0AAE0F1H5_9CHLO</name>
<dbReference type="InterPro" id="IPR050357">
    <property type="entry name" value="Arrestin_domain-protein"/>
</dbReference>
<dbReference type="GO" id="GO:0005737">
    <property type="term" value="C:cytoplasm"/>
    <property type="evidence" value="ECO:0007669"/>
    <property type="project" value="TreeGrafter"/>
</dbReference>
<dbReference type="PANTHER" id="PTHR11188:SF17">
    <property type="entry name" value="FI21816P1"/>
    <property type="match status" value="1"/>
</dbReference>
<gene>
    <name evidence="3" type="ORF">CYMTET_42619</name>
</gene>
<evidence type="ECO:0000313" key="4">
    <source>
        <dbReference type="Proteomes" id="UP001190700"/>
    </source>
</evidence>
<dbReference type="InterPro" id="IPR014752">
    <property type="entry name" value="Arrestin-like_C"/>
</dbReference>
<dbReference type="GO" id="GO:0015031">
    <property type="term" value="P:protein transport"/>
    <property type="evidence" value="ECO:0007669"/>
    <property type="project" value="TreeGrafter"/>
</dbReference>
<dbReference type="Pfam" id="PF00339">
    <property type="entry name" value="Arrestin_N"/>
    <property type="match status" value="1"/>
</dbReference>
<dbReference type="EMBL" id="LGRX02028571">
    <property type="protein sequence ID" value="KAK3247897.1"/>
    <property type="molecule type" value="Genomic_DNA"/>
</dbReference>
<dbReference type="Gene3D" id="2.60.40.640">
    <property type="match status" value="2"/>
</dbReference>
<dbReference type="SUPFAM" id="SSF81296">
    <property type="entry name" value="E set domains"/>
    <property type="match status" value="1"/>
</dbReference>